<dbReference type="AlphaFoldDB" id="A0ABC9YLX3"/>
<accession>A0ABC9YLX3</accession>
<gene>
    <name evidence="2" type="ORF">NSK11_contig00006-0006</name>
</gene>
<proteinExistence type="predicted"/>
<evidence type="ECO:0000313" key="2">
    <source>
        <dbReference type="EMBL" id="GAP26410.1"/>
    </source>
</evidence>
<name>A0ABC9YLX3_9NOCA</name>
<dbReference type="Proteomes" id="UP000037179">
    <property type="component" value="Unassembled WGS sequence"/>
</dbReference>
<evidence type="ECO:0000313" key="3">
    <source>
        <dbReference type="Proteomes" id="UP000037179"/>
    </source>
</evidence>
<sequence length="104" mass="11288">MEFRTCAESVSGVIHIIHNLIHRWTADRFVRDSAISSRISSGRPIRKSPPRSGAADPRARVSEGPIQSDAAGRLVVPFGPEKNDNTTEKRKSWAGPGKIGSLAL</sequence>
<protein>
    <submittedName>
        <fullName evidence="2">Uncharacterized protein</fullName>
    </submittedName>
</protein>
<keyword evidence="3" id="KW-1185">Reference proteome</keyword>
<comment type="caution">
    <text evidence="2">The sequence shown here is derived from an EMBL/GenBank/DDBJ whole genome shotgun (WGS) entry which is preliminary data.</text>
</comment>
<dbReference type="EMBL" id="BBYQ01000006">
    <property type="protein sequence ID" value="GAP26410.1"/>
    <property type="molecule type" value="Genomic_DNA"/>
</dbReference>
<evidence type="ECO:0000256" key="1">
    <source>
        <dbReference type="SAM" id="MobiDB-lite"/>
    </source>
</evidence>
<feature type="compositionally biased region" description="Basic and acidic residues" evidence="1">
    <location>
        <begin position="81"/>
        <end position="91"/>
    </location>
</feature>
<reference evidence="2 3" key="2">
    <citation type="journal article" date="2016" name="Genome Announc.">
        <title>Draft Genome Sequence of Erythromycin- and Oxytetracycline-Sensitive Nocardia seriolae Strain U-1 (NBRC 110359).</title>
        <authorList>
            <person name="Imajoh M."/>
            <person name="Sukeda M."/>
            <person name="Shimizu M."/>
            <person name="Yamane J."/>
            <person name="Ohnishi K."/>
            <person name="Oshima S."/>
        </authorList>
    </citation>
    <scope>NUCLEOTIDE SEQUENCE [LARGE SCALE GENOMIC DNA]</scope>
    <source>
        <strain evidence="2 3">U-1</strain>
    </source>
</reference>
<organism evidence="2 3">
    <name type="scientific">Nocardia seriolae</name>
    <dbReference type="NCBI Taxonomy" id="37332"/>
    <lineage>
        <taxon>Bacteria</taxon>
        <taxon>Bacillati</taxon>
        <taxon>Actinomycetota</taxon>
        <taxon>Actinomycetes</taxon>
        <taxon>Mycobacteriales</taxon>
        <taxon>Nocardiaceae</taxon>
        <taxon>Nocardia</taxon>
    </lineage>
</organism>
<reference evidence="3" key="1">
    <citation type="submission" date="2015-07" db="EMBL/GenBank/DDBJ databases">
        <title>Nocardia seriolae U-1 whole genome shotgun sequence.</title>
        <authorList>
            <person name="Imajoh M."/>
            <person name="Fukumoto Y."/>
            <person name="Sukeda M."/>
            <person name="Yamane J."/>
            <person name="Yamasaki K."/>
            <person name="Shimizu M."/>
            <person name="Ohnishi K."/>
            <person name="Oshima S."/>
        </authorList>
    </citation>
    <scope>NUCLEOTIDE SEQUENCE [LARGE SCALE GENOMIC DNA]</scope>
    <source>
        <strain evidence="3">U-1</strain>
    </source>
</reference>
<feature type="region of interest" description="Disordered" evidence="1">
    <location>
        <begin position="38"/>
        <end position="104"/>
    </location>
</feature>